<dbReference type="InterPro" id="IPR003323">
    <property type="entry name" value="OTU_dom"/>
</dbReference>
<dbReference type="InterPro" id="IPR050704">
    <property type="entry name" value="Peptidase_C85-like"/>
</dbReference>
<name>D2VQI6_NAEGR</name>
<gene>
    <name evidence="3" type="ORF">NAEGRDRAFT_71238</name>
</gene>
<feature type="compositionally biased region" description="Low complexity" evidence="1">
    <location>
        <begin position="38"/>
        <end position="59"/>
    </location>
</feature>
<dbReference type="RefSeq" id="XP_002673700.1">
    <property type="nucleotide sequence ID" value="XM_002673654.1"/>
</dbReference>
<evidence type="ECO:0000313" key="4">
    <source>
        <dbReference type="Proteomes" id="UP000006671"/>
    </source>
</evidence>
<proteinExistence type="predicted"/>
<feature type="domain" description="OTU" evidence="2">
    <location>
        <begin position="83"/>
        <end position="146"/>
    </location>
</feature>
<organism evidence="4">
    <name type="scientific">Naegleria gruberi</name>
    <name type="common">Amoeba</name>
    <dbReference type="NCBI Taxonomy" id="5762"/>
    <lineage>
        <taxon>Eukaryota</taxon>
        <taxon>Discoba</taxon>
        <taxon>Heterolobosea</taxon>
        <taxon>Tetramitia</taxon>
        <taxon>Eutetramitia</taxon>
        <taxon>Vahlkampfiidae</taxon>
        <taxon>Naegleria</taxon>
    </lineage>
</organism>
<dbReference type="GO" id="GO:0004843">
    <property type="term" value="F:cysteine-type deubiquitinase activity"/>
    <property type="evidence" value="ECO:0007669"/>
    <property type="project" value="TreeGrafter"/>
</dbReference>
<dbReference type="Gene3D" id="3.90.70.80">
    <property type="match status" value="1"/>
</dbReference>
<dbReference type="OrthoDB" id="409956at2759"/>
<reference evidence="3 4" key="1">
    <citation type="journal article" date="2010" name="Cell">
        <title>The genome of Naegleria gruberi illuminates early eukaryotic versatility.</title>
        <authorList>
            <person name="Fritz-Laylin L.K."/>
            <person name="Prochnik S.E."/>
            <person name="Ginger M.L."/>
            <person name="Dacks J.B."/>
            <person name="Carpenter M.L."/>
            <person name="Field M.C."/>
            <person name="Kuo A."/>
            <person name="Paredez A."/>
            <person name="Chapman J."/>
            <person name="Pham J."/>
            <person name="Shu S."/>
            <person name="Neupane R."/>
            <person name="Cipriano M."/>
            <person name="Mancuso J."/>
            <person name="Tu H."/>
            <person name="Salamov A."/>
            <person name="Lindquist E."/>
            <person name="Shapiro H."/>
            <person name="Lucas S."/>
            <person name="Grigoriev I.V."/>
            <person name="Cande W.Z."/>
            <person name="Fulton C."/>
            <person name="Rokhsar D.S."/>
            <person name="Dawson S.C."/>
        </authorList>
    </citation>
    <scope>NUCLEOTIDE SEQUENCE [LARGE SCALE GENOMIC DNA]</scope>
    <source>
        <strain evidence="3 4">NEG-M</strain>
    </source>
</reference>
<feature type="compositionally biased region" description="Polar residues" evidence="1">
    <location>
        <begin position="60"/>
        <end position="78"/>
    </location>
</feature>
<protein>
    <submittedName>
        <fullName evidence="3">Predicted protein</fullName>
    </submittedName>
</protein>
<evidence type="ECO:0000256" key="1">
    <source>
        <dbReference type="SAM" id="MobiDB-lite"/>
    </source>
</evidence>
<dbReference type="PROSITE" id="PS50802">
    <property type="entry name" value="OTU"/>
    <property type="match status" value="1"/>
</dbReference>
<dbReference type="AlphaFoldDB" id="D2VQI6"/>
<dbReference type="SUPFAM" id="SSF54001">
    <property type="entry name" value="Cysteine proteinases"/>
    <property type="match status" value="1"/>
</dbReference>
<dbReference type="KEGG" id="ngr:NAEGRDRAFT_71238"/>
<dbReference type="Proteomes" id="UP000006671">
    <property type="component" value="Unassembled WGS sequence"/>
</dbReference>
<dbReference type="Pfam" id="PF02338">
    <property type="entry name" value="OTU"/>
    <property type="match status" value="1"/>
</dbReference>
<dbReference type="GO" id="GO:0016579">
    <property type="term" value="P:protein deubiquitination"/>
    <property type="evidence" value="ECO:0007669"/>
    <property type="project" value="TreeGrafter"/>
</dbReference>
<dbReference type="InterPro" id="IPR038765">
    <property type="entry name" value="Papain-like_cys_pep_sf"/>
</dbReference>
<dbReference type="GeneID" id="8855891"/>
<dbReference type="PANTHER" id="PTHR12419">
    <property type="entry name" value="OTU DOMAIN CONTAINING PROTEIN"/>
    <property type="match status" value="1"/>
</dbReference>
<dbReference type="EMBL" id="GG738889">
    <property type="protein sequence ID" value="EFC40956.1"/>
    <property type="molecule type" value="Genomic_DNA"/>
</dbReference>
<accession>D2VQI6</accession>
<dbReference type="InParanoid" id="D2VQI6"/>
<dbReference type="VEuPathDB" id="AmoebaDB:NAEGRDRAFT_71238"/>
<evidence type="ECO:0000313" key="3">
    <source>
        <dbReference type="EMBL" id="EFC40956.1"/>
    </source>
</evidence>
<keyword evidence="4" id="KW-1185">Reference proteome</keyword>
<feature type="region of interest" description="Disordered" evidence="1">
    <location>
        <begin position="38"/>
        <end position="83"/>
    </location>
</feature>
<evidence type="ECO:0000259" key="2">
    <source>
        <dbReference type="PROSITE" id="PS50802"/>
    </source>
</evidence>
<sequence length="146" mass="16653">MFLIYCSTIKKELREDLFLGELFGNELNFLWGKKESSASNSTDNSSSSNNNNLPNSNNNQEGTTQIQNSERQPMNKQQPKGKMKIVKVKPDGNCLFRAISMGLYGTESKHMDVRYMAVDWMRKNLDTKIEGCGETLEKNVNVWYLG</sequence>
<dbReference type="CDD" id="cd22744">
    <property type="entry name" value="OTU"/>
    <property type="match status" value="1"/>
</dbReference>